<evidence type="ECO:0000313" key="3">
    <source>
        <dbReference type="EMBL" id="KAJ7365207.1"/>
    </source>
</evidence>
<dbReference type="Proteomes" id="UP001163046">
    <property type="component" value="Unassembled WGS sequence"/>
</dbReference>
<organism evidence="3 4">
    <name type="scientific">Desmophyllum pertusum</name>
    <dbReference type="NCBI Taxonomy" id="174260"/>
    <lineage>
        <taxon>Eukaryota</taxon>
        <taxon>Metazoa</taxon>
        <taxon>Cnidaria</taxon>
        <taxon>Anthozoa</taxon>
        <taxon>Hexacorallia</taxon>
        <taxon>Scleractinia</taxon>
        <taxon>Caryophylliina</taxon>
        <taxon>Caryophylliidae</taxon>
        <taxon>Desmophyllum</taxon>
    </lineage>
</organism>
<dbReference type="OrthoDB" id="5951459at2759"/>
<dbReference type="EMBL" id="MU827304">
    <property type="protein sequence ID" value="KAJ7365207.1"/>
    <property type="molecule type" value="Genomic_DNA"/>
</dbReference>
<evidence type="ECO:0000313" key="4">
    <source>
        <dbReference type="Proteomes" id="UP001163046"/>
    </source>
</evidence>
<gene>
    <name evidence="3" type="primary">HEBP2_2</name>
    <name evidence="3" type="ORF">OS493_007858</name>
</gene>
<feature type="chain" id="PRO_5040833776" evidence="2">
    <location>
        <begin position="23"/>
        <end position="287"/>
    </location>
</feature>
<keyword evidence="2" id="KW-0732">Signal</keyword>
<comment type="caution">
    <text evidence="3">The sequence shown here is derived from an EMBL/GenBank/DDBJ whole genome shotgun (WGS) entry which is preliminary data.</text>
</comment>
<keyword evidence="4" id="KW-1185">Reference proteome</keyword>
<name>A0A9W9YS21_9CNID</name>
<accession>A0A9W9YS21</accession>
<reference evidence="3" key="1">
    <citation type="submission" date="2023-01" db="EMBL/GenBank/DDBJ databases">
        <title>Genome assembly of the deep-sea coral Lophelia pertusa.</title>
        <authorList>
            <person name="Herrera S."/>
            <person name="Cordes E."/>
        </authorList>
    </citation>
    <scope>NUCLEOTIDE SEQUENCE</scope>
    <source>
        <strain evidence="3">USNM1676648</strain>
        <tissue evidence="3">Polyp</tissue>
    </source>
</reference>
<dbReference type="InterPro" id="IPR006917">
    <property type="entry name" value="SOUL_heme-bd"/>
</dbReference>
<evidence type="ECO:0000256" key="2">
    <source>
        <dbReference type="SAM" id="SignalP"/>
    </source>
</evidence>
<dbReference type="AlphaFoldDB" id="A0A9W9YS21"/>
<proteinExistence type="inferred from homology"/>
<protein>
    <submittedName>
        <fullName evidence="3">Heme-binding protein 2</fullName>
    </submittedName>
</protein>
<evidence type="ECO:0000256" key="1">
    <source>
        <dbReference type="ARBA" id="ARBA00009817"/>
    </source>
</evidence>
<dbReference type="PANTHER" id="PTHR11220:SF1">
    <property type="entry name" value="HEME-BINDING PROTEIN 2"/>
    <property type="match status" value="1"/>
</dbReference>
<dbReference type="SUPFAM" id="SSF55136">
    <property type="entry name" value="Probable bacterial effector-binding domain"/>
    <property type="match status" value="1"/>
</dbReference>
<sequence>MMAVKMKLVLPLLVVLLVSTDAKFPNLGQLFGKSPSKGMDVHSIAEKIISKLPFKLPVSLRKSEAESPGLDIAPSAKKLSPKFCASYDCPNFYEMKLNVTDYKLRCYPKSYSWVSTTVEGKNSRDAGQTAFWRLFRYIQGNNEEEMKIKMTVPVTMEIQPNSAESEESFCRKNFTMSFFIPFKHQKNAPSPSADNVHLTVVKPFCAYVKVYGGYSNIRKVKANYNALVKSLKRDGIVDDFRTDAIYSAGYDSPMKFFYRHNEVWLVSKKHSPALSVNKGEALEVDTL</sequence>
<dbReference type="FunFam" id="3.20.80.10:FF:000002">
    <property type="entry name" value="Heme-binding protein 2"/>
    <property type="match status" value="1"/>
</dbReference>
<comment type="similarity">
    <text evidence="1">Belongs to the HEBP family.</text>
</comment>
<dbReference type="Pfam" id="PF04832">
    <property type="entry name" value="SOUL"/>
    <property type="match status" value="1"/>
</dbReference>
<feature type="signal peptide" evidence="2">
    <location>
        <begin position="1"/>
        <end position="22"/>
    </location>
</feature>
<dbReference type="PANTHER" id="PTHR11220">
    <property type="entry name" value="HEME-BINDING PROTEIN-RELATED"/>
    <property type="match status" value="1"/>
</dbReference>
<dbReference type="Gene3D" id="3.20.80.10">
    <property type="entry name" value="Regulatory factor, effector binding domain"/>
    <property type="match status" value="1"/>
</dbReference>
<dbReference type="InterPro" id="IPR011256">
    <property type="entry name" value="Reg_factor_effector_dom_sf"/>
</dbReference>